<evidence type="ECO:0000256" key="1">
    <source>
        <dbReference type="SAM" id="MobiDB-lite"/>
    </source>
</evidence>
<sequence length="251" mass="25750">MTMRSRGSRWRAATVVAASVLALGAACTTSTPPPTATTSAGSAQTSATTAATTAPAPSAADILDRAKANAIKATSAAFTGRVQQDGAEMLVDFKGTSNGSTSDLTMTTVDKGRVRVLSVDGAVYLQADEKFWTAQGVPTAFPADRFVKVPAVAAQFSEEFGLNALIDEALAAVTASQLSDTVGSEMVGGTDTWVITDSAGPGEGALYVSKSDYQVVRFTGSSKSPAQLDFSQWNADLGIVAPPKDQVVSLS</sequence>
<gene>
    <name evidence="3" type="ORF">OO014_16370</name>
</gene>
<dbReference type="PROSITE" id="PS51257">
    <property type="entry name" value="PROKAR_LIPOPROTEIN"/>
    <property type="match status" value="1"/>
</dbReference>
<comment type="caution">
    <text evidence="3">The sequence shown here is derived from an EMBL/GenBank/DDBJ whole genome shotgun (WGS) entry which is preliminary data.</text>
</comment>
<feature type="chain" id="PRO_5046508585" description="LppX_LprAFG lipoprotein" evidence="2">
    <location>
        <begin position="26"/>
        <end position="251"/>
    </location>
</feature>
<evidence type="ECO:0000256" key="2">
    <source>
        <dbReference type="SAM" id="SignalP"/>
    </source>
</evidence>
<evidence type="ECO:0008006" key="5">
    <source>
        <dbReference type="Google" id="ProtNLM"/>
    </source>
</evidence>
<organism evidence="3 4">
    <name type="scientific">Intrasporangium calvum</name>
    <dbReference type="NCBI Taxonomy" id="53358"/>
    <lineage>
        <taxon>Bacteria</taxon>
        <taxon>Bacillati</taxon>
        <taxon>Actinomycetota</taxon>
        <taxon>Actinomycetes</taxon>
        <taxon>Micrococcales</taxon>
        <taxon>Intrasporangiaceae</taxon>
        <taxon>Intrasporangium</taxon>
    </lineage>
</organism>
<dbReference type="EMBL" id="JAPFQL010000086">
    <property type="protein sequence ID" value="MDC5698829.1"/>
    <property type="molecule type" value="Genomic_DNA"/>
</dbReference>
<evidence type="ECO:0000313" key="3">
    <source>
        <dbReference type="EMBL" id="MDC5698829.1"/>
    </source>
</evidence>
<evidence type="ECO:0000313" key="4">
    <source>
        <dbReference type="Proteomes" id="UP001150259"/>
    </source>
</evidence>
<protein>
    <recommendedName>
        <fullName evidence="5">LppX_LprAFG lipoprotein</fullName>
    </recommendedName>
</protein>
<name>A0ABT5GL66_9MICO</name>
<feature type="region of interest" description="Disordered" evidence="1">
    <location>
        <begin position="29"/>
        <end position="54"/>
    </location>
</feature>
<feature type="signal peptide" evidence="2">
    <location>
        <begin position="1"/>
        <end position="25"/>
    </location>
</feature>
<proteinExistence type="predicted"/>
<dbReference type="Proteomes" id="UP001150259">
    <property type="component" value="Unassembled WGS sequence"/>
</dbReference>
<dbReference type="Gene3D" id="2.50.20.20">
    <property type="match status" value="1"/>
</dbReference>
<keyword evidence="4" id="KW-1185">Reference proteome</keyword>
<keyword evidence="2" id="KW-0732">Signal</keyword>
<dbReference type="RefSeq" id="WP_272463393.1">
    <property type="nucleotide sequence ID" value="NZ_JAPFQL010000086.1"/>
</dbReference>
<accession>A0ABT5GL66</accession>
<reference evidence="3 4" key="1">
    <citation type="submission" date="2022-11" db="EMBL/GenBank/DDBJ databases">
        <title>Anaerobic phenanthrene biodegradation by a DNRA strain PheN6.</title>
        <authorList>
            <person name="Zhang Z."/>
        </authorList>
    </citation>
    <scope>NUCLEOTIDE SEQUENCE [LARGE SCALE GENOMIC DNA]</scope>
    <source>
        <strain evidence="3 4">PheN6</strain>
    </source>
</reference>